<protein>
    <submittedName>
        <fullName evidence="3">Uncharacterized protein</fullName>
    </submittedName>
</protein>
<feature type="region of interest" description="Disordered" evidence="1">
    <location>
        <begin position="36"/>
        <end position="63"/>
    </location>
</feature>
<evidence type="ECO:0000256" key="1">
    <source>
        <dbReference type="SAM" id="MobiDB-lite"/>
    </source>
</evidence>
<evidence type="ECO:0000256" key="2">
    <source>
        <dbReference type="SAM" id="SignalP"/>
    </source>
</evidence>
<organism evidence="3 4">
    <name type="scientific">Canna indica</name>
    <name type="common">Indian-shot</name>
    <dbReference type="NCBI Taxonomy" id="4628"/>
    <lineage>
        <taxon>Eukaryota</taxon>
        <taxon>Viridiplantae</taxon>
        <taxon>Streptophyta</taxon>
        <taxon>Embryophyta</taxon>
        <taxon>Tracheophyta</taxon>
        <taxon>Spermatophyta</taxon>
        <taxon>Magnoliopsida</taxon>
        <taxon>Liliopsida</taxon>
        <taxon>Zingiberales</taxon>
        <taxon>Cannaceae</taxon>
        <taxon>Canna</taxon>
    </lineage>
</organism>
<accession>A0AAQ3K6L8</accession>
<reference evidence="3 4" key="1">
    <citation type="submission" date="2023-10" db="EMBL/GenBank/DDBJ databases">
        <title>Chromosome-scale genome assembly provides insights into flower coloration mechanisms of Canna indica.</title>
        <authorList>
            <person name="Li C."/>
        </authorList>
    </citation>
    <scope>NUCLEOTIDE SEQUENCE [LARGE SCALE GENOMIC DNA]</scope>
    <source>
        <tissue evidence="3">Flower</tissue>
    </source>
</reference>
<sequence length="154" mass="16491">MDAGKLTSSSSSSLLLLILLLSLTFSPPVRGDEEVDAVKNSEGQQRAAKQQQEPQPVERAIGMGGFSNRWDAIRTWAKLAWMSLRPPDLTKGYGRSESSAGVVKEAASRSMEESKETLEQTAKSAAEALHETKEKAKTATASSKQAGSVPDGEL</sequence>
<keyword evidence="2" id="KW-0732">Signal</keyword>
<gene>
    <name evidence="3" type="ORF">Cni_G11428</name>
</gene>
<feature type="region of interest" description="Disordered" evidence="1">
    <location>
        <begin position="87"/>
        <end position="154"/>
    </location>
</feature>
<feature type="chain" id="PRO_5042992817" evidence="2">
    <location>
        <begin position="32"/>
        <end position="154"/>
    </location>
</feature>
<proteinExistence type="predicted"/>
<evidence type="ECO:0000313" key="3">
    <source>
        <dbReference type="EMBL" id="WOL02709.1"/>
    </source>
</evidence>
<feature type="compositionally biased region" description="Basic and acidic residues" evidence="1">
    <location>
        <begin position="128"/>
        <end position="137"/>
    </location>
</feature>
<keyword evidence="4" id="KW-1185">Reference proteome</keyword>
<dbReference type="Proteomes" id="UP001327560">
    <property type="component" value="Chromosome 3"/>
</dbReference>
<feature type="signal peptide" evidence="2">
    <location>
        <begin position="1"/>
        <end position="31"/>
    </location>
</feature>
<name>A0AAQ3K6L8_9LILI</name>
<feature type="compositionally biased region" description="Low complexity" evidence="1">
    <location>
        <begin position="44"/>
        <end position="55"/>
    </location>
</feature>
<feature type="compositionally biased region" description="Basic and acidic residues" evidence="1">
    <location>
        <begin position="106"/>
        <end position="118"/>
    </location>
</feature>
<dbReference type="PANTHER" id="PTHR35463:SF10">
    <property type="entry name" value="TRANSMEMBRANE PROTEIN"/>
    <property type="match status" value="1"/>
</dbReference>
<dbReference type="PANTHER" id="PTHR35463">
    <property type="entry name" value="TRANSMEMBRANE PROTEIN"/>
    <property type="match status" value="1"/>
</dbReference>
<evidence type="ECO:0000313" key="4">
    <source>
        <dbReference type="Proteomes" id="UP001327560"/>
    </source>
</evidence>
<dbReference type="AlphaFoldDB" id="A0AAQ3K6L8"/>
<dbReference type="EMBL" id="CP136892">
    <property type="protein sequence ID" value="WOL02709.1"/>
    <property type="molecule type" value="Genomic_DNA"/>
</dbReference>